<gene>
    <name evidence="5" type="ORF">SAMN05421731_101499</name>
</gene>
<dbReference type="EMBL" id="OANT01000001">
    <property type="protein sequence ID" value="SNX43457.1"/>
    <property type="molecule type" value="Genomic_DNA"/>
</dbReference>
<dbReference type="Proteomes" id="UP000219042">
    <property type="component" value="Unassembled WGS sequence"/>
</dbReference>
<evidence type="ECO:0000256" key="4">
    <source>
        <dbReference type="SAM" id="SignalP"/>
    </source>
</evidence>
<feature type="chain" id="PRO_5012218733" evidence="4">
    <location>
        <begin position="21"/>
        <end position="426"/>
    </location>
</feature>
<reference evidence="6" key="1">
    <citation type="submission" date="2016-09" db="EMBL/GenBank/DDBJ databases">
        <authorList>
            <person name="Varghese N."/>
            <person name="Submissions S."/>
        </authorList>
    </citation>
    <scope>NUCLEOTIDE SEQUENCE [LARGE SCALE GENOMIC DNA]</scope>
    <source>
        <strain evidence="6">ANC 4466</strain>
    </source>
</reference>
<dbReference type="InterPro" id="IPR005318">
    <property type="entry name" value="OM_porin_bac"/>
</dbReference>
<dbReference type="AlphaFoldDB" id="A0A240E3W3"/>
<name>A0A240E3W3_9GAMM</name>
<dbReference type="InterPro" id="IPR023614">
    <property type="entry name" value="Porin_dom_sf"/>
</dbReference>
<dbReference type="PANTHER" id="PTHR34596:SF2">
    <property type="entry name" value="CHITOPORIN"/>
    <property type="match status" value="1"/>
</dbReference>
<evidence type="ECO:0000256" key="3">
    <source>
        <dbReference type="ARBA" id="ARBA00022729"/>
    </source>
</evidence>
<organism evidence="5 6">
    <name type="scientific">Acinetobacter puyangensis</name>
    <dbReference type="NCBI Taxonomy" id="1096779"/>
    <lineage>
        <taxon>Bacteria</taxon>
        <taxon>Pseudomonadati</taxon>
        <taxon>Pseudomonadota</taxon>
        <taxon>Gammaproteobacteria</taxon>
        <taxon>Moraxellales</taxon>
        <taxon>Moraxellaceae</taxon>
        <taxon>Acinetobacter</taxon>
    </lineage>
</organism>
<keyword evidence="2" id="KW-0813">Transport</keyword>
<accession>A0A240E3W3</accession>
<sequence length="426" mass="48155">MMKKLLIIPSLLAVSTSIFAEGFIEDSSLSLTARNFYMNKNFYNNTVNQPSAVSWAQGFIFDAKSGYTPGKIQFGADMIATLGININSDNAGRGVYIVPSDETNTWGDVAFTAKAKVSQTELKVGALNIMNPVFITSPARLLPQLFQGISVSSKDIDHFELSAAYVNKVNHRDSTDWEKITLANTNWRFKQQAETDAVYFAGGYYHFSPQTKAHLFYLNVEDIYDQVEGGFENTYALNEKVNLLSDVKYYRSRDIGEANGGNVDNDMYMANFAVQRGVHKVSLGTIINRGETAFPYLYNSEVGVFLDTWPNEFWNAKEHTYSIRYDYDAKALLPGLRFMTRYTYANNIHTTTNQSLPGGNPYLLGGDNLHESELDFDLMYRVPQGRFQNLGFRIRHAISDNNMTSSAAIKPTRETRVNLDYTWKFK</sequence>
<evidence type="ECO:0000256" key="1">
    <source>
        <dbReference type="ARBA" id="ARBA00009075"/>
    </source>
</evidence>
<evidence type="ECO:0000256" key="2">
    <source>
        <dbReference type="ARBA" id="ARBA00022448"/>
    </source>
</evidence>
<dbReference type="Pfam" id="PF03573">
    <property type="entry name" value="OprD"/>
    <property type="match status" value="1"/>
</dbReference>
<evidence type="ECO:0000313" key="6">
    <source>
        <dbReference type="Proteomes" id="UP000219042"/>
    </source>
</evidence>
<feature type="signal peptide" evidence="4">
    <location>
        <begin position="1"/>
        <end position="20"/>
    </location>
</feature>
<evidence type="ECO:0000313" key="5">
    <source>
        <dbReference type="EMBL" id="SNX43457.1"/>
    </source>
</evidence>
<dbReference type="GO" id="GO:0016020">
    <property type="term" value="C:membrane"/>
    <property type="evidence" value="ECO:0007669"/>
    <property type="project" value="InterPro"/>
</dbReference>
<proteinExistence type="inferred from homology"/>
<keyword evidence="6" id="KW-1185">Reference proteome</keyword>
<protein>
    <submittedName>
        <fullName evidence="5">Outer membrane porin, OprD family</fullName>
    </submittedName>
</protein>
<dbReference type="PANTHER" id="PTHR34596">
    <property type="entry name" value="CHITOPORIN"/>
    <property type="match status" value="1"/>
</dbReference>
<comment type="similarity">
    <text evidence="1">Belongs to the outer membrane porin (Opr) (TC 1.B.25) family.</text>
</comment>
<dbReference type="Gene3D" id="2.40.160.10">
    <property type="entry name" value="Porin"/>
    <property type="match status" value="1"/>
</dbReference>
<keyword evidence="3 4" id="KW-0732">Signal</keyword>
<dbReference type="GO" id="GO:0015288">
    <property type="term" value="F:porin activity"/>
    <property type="evidence" value="ECO:0007669"/>
    <property type="project" value="TreeGrafter"/>
</dbReference>